<feature type="domain" description="PDZ" evidence="7">
    <location>
        <begin position="1323"/>
        <end position="1412"/>
    </location>
</feature>
<evidence type="ECO:0000256" key="1">
    <source>
        <dbReference type="ARBA" id="ARBA00004170"/>
    </source>
</evidence>
<dbReference type="SMART" id="SM00072">
    <property type="entry name" value="GuKc"/>
    <property type="match status" value="1"/>
</dbReference>
<feature type="domain" description="PDZ" evidence="7">
    <location>
        <begin position="1432"/>
        <end position="1515"/>
    </location>
</feature>
<feature type="compositionally biased region" description="Low complexity" evidence="4">
    <location>
        <begin position="798"/>
        <end position="808"/>
    </location>
</feature>
<evidence type="ECO:0000259" key="5">
    <source>
        <dbReference type="PROSITE" id="PS50020"/>
    </source>
</evidence>
<feature type="region of interest" description="Disordered" evidence="4">
    <location>
        <begin position="88"/>
        <end position="107"/>
    </location>
</feature>
<dbReference type="CDD" id="cd00201">
    <property type="entry name" value="WW"/>
    <property type="match status" value="1"/>
</dbReference>
<dbReference type="GO" id="GO:0005737">
    <property type="term" value="C:cytoplasm"/>
    <property type="evidence" value="ECO:0007669"/>
    <property type="project" value="TreeGrafter"/>
</dbReference>
<dbReference type="SMART" id="SM00228">
    <property type="entry name" value="PDZ"/>
    <property type="match status" value="6"/>
</dbReference>
<feature type="domain" description="Guanylate kinase-like" evidence="6">
    <location>
        <begin position="148"/>
        <end position="237"/>
    </location>
</feature>
<dbReference type="PROSITE" id="PS00856">
    <property type="entry name" value="GUANYLATE_KINASE_1"/>
    <property type="match status" value="1"/>
</dbReference>
<feature type="compositionally biased region" description="Low complexity" evidence="4">
    <location>
        <begin position="89"/>
        <end position="106"/>
    </location>
</feature>
<feature type="region of interest" description="Disordered" evidence="4">
    <location>
        <begin position="784"/>
        <end position="814"/>
    </location>
</feature>
<dbReference type="InterPro" id="IPR036034">
    <property type="entry name" value="PDZ_sf"/>
</dbReference>
<dbReference type="CDD" id="cd06731">
    <property type="entry name" value="PDZ1_MAGI-1_3-like"/>
    <property type="match status" value="1"/>
</dbReference>
<feature type="compositionally biased region" description="Polar residues" evidence="4">
    <location>
        <begin position="1132"/>
        <end position="1146"/>
    </location>
</feature>
<dbReference type="PROSITE" id="PS50020">
    <property type="entry name" value="WW_DOMAIN_2"/>
    <property type="match status" value="1"/>
</dbReference>
<keyword evidence="3" id="KW-0472">Membrane</keyword>
<evidence type="ECO:0000256" key="2">
    <source>
        <dbReference type="ARBA" id="ARBA00022737"/>
    </source>
</evidence>
<evidence type="ECO:0000259" key="7">
    <source>
        <dbReference type="PROSITE" id="PS50106"/>
    </source>
</evidence>
<dbReference type="WBParaSite" id="SRDH1_61600.1">
    <property type="protein sequence ID" value="SRDH1_61600.1"/>
    <property type="gene ID" value="SRDH1_61600"/>
</dbReference>
<name>A0AA85FR69_9TREM</name>
<feature type="compositionally biased region" description="Low complexity" evidence="4">
    <location>
        <begin position="297"/>
        <end position="318"/>
    </location>
</feature>
<feature type="region of interest" description="Disordered" evidence="4">
    <location>
        <begin position="297"/>
        <end position="324"/>
    </location>
</feature>
<dbReference type="Gene3D" id="2.30.42.10">
    <property type="match status" value="5"/>
</dbReference>
<dbReference type="FunFam" id="2.30.42.10:FF:000005">
    <property type="entry name" value="Membrane associated guanylate kinase, WW and PDZ domain containing 1"/>
    <property type="match status" value="1"/>
</dbReference>
<organism evidence="8 9">
    <name type="scientific">Schistosoma rodhaini</name>
    <dbReference type="NCBI Taxonomy" id="6188"/>
    <lineage>
        <taxon>Eukaryota</taxon>
        <taxon>Metazoa</taxon>
        <taxon>Spiralia</taxon>
        <taxon>Lophotrochozoa</taxon>
        <taxon>Platyhelminthes</taxon>
        <taxon>Trematoda</taxon>
        <taxon>Digenea</taxon>
        <taxon>Strigeidida</taxon>
        <taxon>Schistosomatoidea</taxon>
        <taxon>Schistosomatidae</taxon>
        <taxon>Schistosoma</taxon>
    </lineage>
</organism>
<dbReference type="GO" id="GO:0016020">
    <property type="term" value="C:membrane"/>
    <property type="evidence" value="ECO:0007669"/>
    <property type="project" value="UniProtKB-SubCell"/>
</dbReference>
<evidence type="ECO:0000256" key="4">
    <source>
        <dbReference type="SAM" id="MobiDB-lite"/>
    </source>
</evidence>
<feature type="region of interest" description="Disordered" evidence="4">
    <location>
        <begin position="1012"/>
        <end position="1069"/>
    </location>
</feature>
<protein>
    <submittedName>
        <fullName evidence="9">Uncharacterized protein</fullName>
    </submittedName>
</protein>
<reference evidence="9" key="2">
    <citation type="submission" date="2023-11" db="UniProtKB">
        <authorList>
            <consortium name="WormBaseParasite"/>
        </authorList>
    </citation>
    <scope>IDENTIFICATION</scope>
</reference>
<feature type="compositionally biased region" description="Low complexity" evidence="4">
    <location>
        <begin position="1027"/>
        <end position="1041"/>
    </location>
</feature>
<keyword evidence="8" id="KW-1185">Reference proteome</keyword>
<feature type="domain" description="PDZ" evidence="7">
    <location>
        <begin position="1199"/>
        <end position="1273"/>
    </location>
</feature>
<dbReference type="InterPro" id="IPR027417">
    <property type="entry name" value="P-loop_NTPase"/>
</dbReference>
<feature type="domain" description="PDZ" evidence="7">
    <location>
        <begin position="627"/>
        <end position="711"/>
    </location>
</feature>
<dbReference type="SUPFAM" id="SSF50156">
    <property type="entry name" value="PDZ domain-like"/>
    <property type="match status" value="5"/>
</dbReference>
<feature type="compositionally biased region" description="Low complexity" evidence="4">
    <location>
        <begin position="1336"/>
        <end position="1349"/>
    </location>
</feature>
<dbReference type="PANTHER" id="PTHR10316">
    <property type="entry name" value="MEMBRANE ASSOCIATED GUANYLATE KINASE-RELATED"/>
    <property type="match status" value="1"/>
</dbReference>
<dbReference type="SUPFAM" id="SSF51045">
    <property type="entry name" value="WW domain"/>
    <property type="match status" value="1"/>
</dbReference>
<dbReference type="PROSITE" id="PS50052">
    <property type="entry name" value="GUANYLATE_KINASE_2"/>
    <property type="match status" value="1"/>
</dbReference>
<feature type="region of interest" description="Disordered" evidence="4">
    <location>
        <begin position="1127"/>
        <end position="1170"/>
    </location>
</feature>
<dbReference type="CDD" id="cd06733">
    <property type="entry name" value="PDZ3_MAGI-1_3-like"/>
    <property type="match status" value="1"/>
</dbReference>
<comment type="subcellular location">
    <subcellularLocation>
        <location evidence="1">Membrane</location>
        <topology evidence="1">Peripheral membrane protein</topology>
    </subcellularLocation>
</comment>
<evidence type="ECO:0000256" key="3">
    <source>
        <dbReference type="ARBA" id="ARBA00023136"/>
    </source>
</evidence>
<dbReference type="InterPro" id="IPR008144">
    <property type="entry name" value="Guanylate_kin-like_dom"/>
</dbReference>
<dbReference type="InterPro" id="IPR020590">
    <property type="entry name" value="Guanylate_kinase_CS"/>
</dbReference>
<feature type="compositionally biased region" description="Polar residues" evidence="4">
    <location>
        <begin position="1159"/>
        <end position="1169"/>
    </location>
</feature>
<dbReference type="InterPro" id="IPR036020">
    <property type="entry name" value="WW_dom_sf"/>
</dbReference>
<dbReference type="InterPro" id="IPR001202">
    <property type="entry name" value="WW_dom"/>
</dbReference>
<dbReference type="PROSITE" id="PS01159">
    <property type="entry name" value="WW_DOMAIN_1"/>
    <property type="match status" value="1"/>
</dbReference>
<dbReference type="GO" id="GO:0007165">
    <property type="term" value="P:signal transduction"/>
    <property type="evidence" value="ECO:0007669"/>
    <property type="project" value="TreeGrafter"/>
</dbReference>
<sequence length="1587" mass="173724">MKEMKSELTKQDGANFVSSLQKANSEKNSKQYRWLEQCYEIVISAKIENSNNNNSGDIPVIPIDGGSDAGMFCVVGAQFDPSRIIYHGSTTTSNNNDNTHNNNSKSMEPGDIILAIDGYELSGYTKRDAITLCNACLQSHSHVRLHLSPPHALVTSSTMLSSFLAISFAMDSPEYTLQEKIRENVYQRVVPCTTRLPRAEEVDGVHYRFMNVPQFLALERSGQLLESGMYKGNHYGTPRPDPNSTALDPMFLEQFHLSSTDISQISDDACRIPPPLAPLSSFNTFAMHATTTTAASGTIGSNITTTSSSSSSNNTNNGVKLNDPLQQLPTCSPPPPPPIRNSSITKNSNIACNTNNININHGKASTNLLTLCTTENFLTKTIDNNNNSKQLNGLNELNGKLYLPRPKFSNDEASLWSPNGIHLMDDHKTTMLPTATTTTMSVTANAITITNTTNTNTTNMNTTTMSNHVNTSMTNGCSLIESFCDQTAYSVDKLDQIGEHVLPYGWEIVQDIKYGTFYIDHINKHTQYEPPTVEDFQLGEKVRMKYLSQFDTIHHKTKTNTTINNNHSIIKSVNNNNNNNNGISVNANNNHDDSQNELDSSSINDNGRITPVSFCSDLKQLRGPLINTVLVKSPRGFGFTIIGGSDCNRSAFLQVKHLVPGGPASLNSQLAVGDVMVSVNGTNVLGYTHSQLVSLFQSIPVGASINLLVSQGYRLRREIGGDPPTHFNGAVPGNHLGATGFVSGVIDISTQNALNNLKLGEDTIDNLPLTELYLVNSSRNSGVISSHSSISPTPPPSASSSSNNGNSSQELLAVRSSPSNLNGGSCVGKLRNSQRPEFLKVAIFKQNNGFGFTLADHIQGQHVKAISDPVRCGRLRVGDVIVEINDQRVKDMPHVEVVQILKQCPVGKEARLLVQRGGLYTSPLSLLDAEFLEMNSLNFNEQRYRGNIANHQYINDFHVKSTDQQSNTSIIGVVPSSSPSTNVTVNSNSINTTTINNNHNNLSIIYATPQPQRNHLSSRSGYHHRTSGSTGENSISSSGSSHLRAQTPDPYVDRRLGLDSPNHQYHQRHYKHSYQNEPLDLISRSNFNQTDYIYHSNNNNGNINNNMGLSVISDQRRRVHPVDDSVVGLNKDNFSPESPNSSTTYGSLLRPGRMPPLRHSQSSVSNKPNTNVVRSATAVTTSVMTSSTAPLCMLPGEFLVHLKRQSTGFGFNLVGGAEENTQVSIGALLMGGSAQLSEVVRTGDKLISIDGVRVIGATHAEVVELLDRAAHTVGQVTLGLQRGKVEIDNLKSHYSLEPVDVVISRSEKSDGFGFFLTNTKPNHNSLNEHSNGIVGNRSNSNSNNNNNSNLQNTEYIAQLVPGSQAERMGLLSVGDQILAVNGIPTCGLHHDEVVRLIRESGNHIALKILPYSGSASRGRKHPLPMRDSVEFPVTLFRGSRGFGFSIRGGQEFNRMPLVVLRIADGGAAQMDGHLKVGDELIEINGYSTIGMSHGQAIEIIQRGGNTMRLVVRRRSPRGKQSLDQQISNGLTRIIDSRINADKRSHRLSFNKHDTSSNWFHRTVIDKNHSLSNQSQRRSEFLRWTIRK</sequence>
<evidence type="ECO:0000259" key="6">
    <source>
        <dbReference type="PROSITE" id="PS50052"/>
    </source>
</evidence>
<dbReference type="SMART" id="SM00456">
    <property type="entry name" value="WW"/>
    <property type="match status" value="1"/>
</dbReference>
<dbReference type="CDD" id="cd06732">
    <property type="entry name" value="PDZ2_MAGI-1_3-like"/>
    <property type="match status" value="1"/>
</dbReference>
<evidence type="ECO:0000313" key="8">
    <source>
        <dbReference type="Proteomes" id="UP000050792"/>
    </source>
</evidence>
<dbReference type="PANTHER" id="PTHR10316:SF40">
    <property type="entry name" value="LD27118P"/>
    <property type="match status" value="1"/>
</dbReference>
<dbReference type="CDD" id="cd06735">
    <property type="entry name" value="PDZ5_MAGI-1_3-like"/>
    <property type="match status" value="1"/>
</dbReference>
<accession>A0AA85FR69</accession>
<dbReference type="Pfam" id="PF00595">
    <property type="entry name" value="PDZ"/>
    <property type="match status" value="5"/>
</dbReference>
<dbReference type="PROSITE" id="PS50106">
    <property type="entry name" value="PDZ"/>
    <property type="match status" value="5"/>
</dbReference>
<feature type="domain" description="PDZ" evidence="7">
    <location>
        <begin position="840"/>
        <end position="903"/>
    </location>
</feature>
<feature type="region of interest" description="Disordered" evidence="4">
    <location>
        <begin position="1323"/>
        <end position="1349"/>
    </location>
</feature>
<reference evidence="8" key="1">
    <citation type="submission" date="2022-06" db="EMBL/GenBank/DDBJ databases">
        <authorList>
            <person name="Berger JAMES D."/>
            <person name="Berger JAMES D."/>
        </authorList>
    </citation>
    <scope>NUCLEOTIDE SEQUENCE [LARGE SCALE GENOMIC DNA]</scope>
</reference>
<dbReference type="Proteomes" id="UP000050792">
    <property type="component" value="Unassembled WGS sequence"/>
</dbReference>
<keyword evidence="2" id="KW-0677">Repeat</keyword>
<dbReference type="SUPFAM" id="SSF52540">
    <property type="entry name" value="P-loop containing nucleoside triphosphate hydrolases"/>
    <property type="match status" value="1"/>
</dbReference>
<dbReference type="InterPro" id="IPR008145">
    <property type="entry name" value="GK/Ca_channel_bsu"/>
</dbReference>
<evidence type="ECO:0000313" key="9">
    <source>
        <dbReference type="WBParaSite" id="SRDH1_61600.1"/>
    </source>
</evidence>
<dbReference type="Gene3D" id="3.30.63.10">
    <property type="entry name" value="Guanylate Kinase phosphate binding domain"/>
    <property type="match status" value="1"/>
</dbReference>
<proteinExistence type="predicted"/>
<feature type="region of interest" description="Disordered" evidence="4">
    <location>
        <begin position="571"/>
        <end position="604"/>
    </location>
</feature>
<dbReference type="Gene3D" id="2.20.70.10">
    <property type="match status" value="1"/>
</dbReference>
<dbReference type="CDD" id="cd06734">
    <property type="entry name" value="PDZ4_MAGI-1_3-like"/>
    <property type="match status" value="1"/>
</dbReference>
<feature type="compositionally biased region" description="Low complexity" evidence="4">
    <location>
        <begin position="571"/>
        <end position="589"/>
    </location>
</feature>
<feature type="domain" description="WW" evidence="5">
    <location>
        <begin position="500"/>
        <end position="533"/>
    </location>
</feature>
<dbReference type="InterPro" id="IPR001478">
    <property type="entry name" value="PDZ"/>
</dbReference>
<dbReference type="Pfam" id="PF00625">
    <property type="entry name" value="Guanylate_kin"/>
    <property type="match status" value="1"/>
</dbReference>